<evidence type="ECO:0000313" key="2">
    <source>
        <dbReference type="EMBL" id="SDD02042.1"/>
    </source>
</evidence>
<proteinExistence type="predicted"/>
<dbReference type="EMBL" id="FMZA01000027">
    <property type="protein sequence ID" value="SDD02042.1"/>
    <property type="molecule type" value="Genomic_DNA"/>
</dbReference>
<reference evidence="2 3" key="1">
    <citation type="submission" date="2016-10" db="EMBL/GenBank/DDBJ databases">
        <authorList>
            <person name="de Groot N.N."/>
        </authorList>
    </citation>
    <scope>NUCLEOTIDE SEQUENCE [LARGE SCALE GENOMIC DNA]</scope>
    <source>
        <strain evidence="2 3">DSM 45514</strain>
    </source>
</reference>
<gene>
    <name evidence="2" type="ORF">SAMN04488112_12733</name>
</gene>
<dbReference type="STRING" id="1236220.SAMN04488112_12733"/>
<keyword evidence="3" id="KW-1185">Reference proteome</keyword>
<evidence type="ECO:0000313" key="3">
    <source>
        <dbReference type="Proteomes" id="UP000199387"/>
    </source>
</evidence>
<organism evidence="2 3">
    <name type="scientific">Melghirimyces thermohalophilus</name>
    <dbReference type="NCBI Taxonomy" id="1236220"/>
    <lineage>
        <taxon>Bacteria</taxon>
        <taxon>Bacillati</taxon>
        <taxon>Bacillota</taxon>
        <taxon>Bacilli</taxon>
        <taxon>Bacillales</taxon>
        <taxon>Thermoactinomycetaceae</taxon>
        <taxon>Melghirimyces</taxon>
    </lineage>
</organism>
<sequence>MAPIRSQQNGSTPGQLLEGLLGGVGNFIGTVGSTLGSVIDGVLGGLYPDEQTPPSNMIQNQQQR</sequence>
<accession>A0A1G6RBP2</accession>
<dbReference type="AlphaFoldDB" id="A0A1G6RBP2"/>
<feature type="compositionally biased region" description="Polar residues" evidence="1">
    <location>
        <begin position="52"/>
        <end position="64"/>
    </location>
</feature>
<dbReference type="RefSeq" id="WP_091573032.1">
    <property type="nucleotide sequence ID" value="NZ_FMZA01000027.1"/>
</dbReference>
<evidence type="ECO:0000256" key="1">
    <source>
        <dbReference type="SAM" id="MobiDB-lite"/>
    </source>
</evidence>
<protein>
    <submittedName>
        <fullName evidence="2">Uncharacterized protein</fullName>
    </submittedName>
</protein>
<name>A0A1G6RBP2_9BACL</name>
<feature type="region of interest" description="Disordered" evidence="1">
    <location>
        <begin position="45"/>
        <end position="64"/>
    </location>
</feature>
<dbReference type="Proteomes" id="UP000199387">
    <property type="component" value="Unassembled WGS sequence"/>
</dbReference>